<evidence type="ECO:0000256" key="5">
    <source>
        <dbReference type="ARBA" id="ARBA00035202"/>
    </source>
</evidence>
<evidence type="ECO:0000256" key="3">
    <source>
        <dbReference type="ARBA" id="ARBA00022980"/>
    </source>
</evidence>
<dbReference type="eggNOG" id="COG0244">
    <property type="taxonomic scope" value="Bacteria"/>
</dbReference>
<evidence type="ECO:0000256" key="4">
    <source>
        <dbReference type="ARBA" id="ARBA00023274"/>
    </source>
</evidence>
<dbReference type="NCBIfam" id="NF000955">
    <property type="entry name" value="PRK00099.1-1"/>
    <property type="match status" value="1"/>
</dbReference>
<comment type="subunit">
    <text evidence="6">Part of the ribosomal stalk of the 50S ribosomal subunit. The N-terminus interacts with L11 and the large rRNA to form the base of the stalk. The C-terminus forms an elongated spine to which L12 dimers bind in a sequential fashion forming a multimeric L10(L12)X complex.</text>
</comment>
<organism evidence="7 8">
    <name type="scientific">Micavibrio aeruginosavorus (strain ARL-13)</name>
    <dbReference type="NCBI Taxonomy" id="856793"/>
    <lineage>
        <taxon>Bacteria</taxon>
        <taxon>Pseudomonadati</taxon>
        <taxon>Bdellovibrionota</taxon>
        <taxon>Bdellovibrionia</taxon>
        <taxon>Bdellovibrionales</taxon>
        <taxon>Pseudobdellovibrionaceae</taxon>
        <taxon>Micavibrio</taxon>
    </lineage>
</organism>
<evidence type="ECO:0000313" key="7">
    <source>
        <dbReference type="EMBL" id="AEP10454.1"/>
    </source>
</evidence>
<name>G2KQX6_MICAA</name>
<gene>
    <name evidence="6 7" type="primary">rplJ</name>
    <name evidence="7" type="ordered locus">MICA_2147</name>
</gene>
<dbReference type="RefSeq" id="WP_014103677.1">
    <property type="nucleotide sequence ID" value="NC_016026.1"/>
</dbReference>
<dbReference type="GO" id="GO:0070180">
    <property type="term" value="F:large ribosomal subunit rRNA binding"/>
    <property type="evidence" value="ECO:0007669"/>
    <property type="project" value="UniProtKB-UniRule"/>
</dbReference>
<reference evidence="7 8" key="1">
    <citation type="journal article" date="2011" name="BMC Genomics">
        <title>Genomic insights into an obligate epibiotic bacterial predator: Micavibrio aeruginosavorus ARL-13.</title>
        <authorList>
            <person name="Wang Z."/>
            <person name="Kadouri D."/>
            <person name="Wu M."/>
        </authorList>
    </citation>
    <scope>NUCLEOTIDE SEQUENCE [LARGE SCALE GENOMIC DNA]</scope>
    <source>
        <strain evidence="7 8">ARL-13</strain>
    </source>
</reference>
<dbReference type="PANTHER" id="PTHR11560">
    <property type="entry name" value="39S RIBOSOMAL PROTEIN L10, MITOCHONDRIAL"/>
    <property type="match status" value="1"/>
</dbReference>
<dbReference type="Proteomes" id="UP000009286">
    <property type="component" value="Chromosome"/>
</dbReference>
<evidence type="ECO:0000256" key="6">
    <source>
        <dbReference type="HAMAP-Rule" id="MF_00362"/>
    </source>
</evidence>
<comment type="similarity">
    <text evidence="2 6">Belongs to the universal ribosomal protein uL10 family.</text>
</comment>
<evidence type="ECO:0000313" key="8">
    <source>
        <dbReference type="Proteomes" id="UP000009286"/>
    </source>
</evidence>
<dbReference type="HOGENOM" id="CLU_092227_0_0_5"/>
<dbReference type="Pfam" id="PF00466">
    <property type="entry name" value="Ribosomal_L10"/>
    <property type="match status" value="1"/>
</dbReference>
<keyword evidence="3 6" id="KW-0689">Ribosomal protein</keyword>
<sequence>MDHAQKAQMIEKAQIVAETKKRFEDANLVILTQNKGTSAEQDRKFRKSLRDEGGSVKIVKNSLAKRALVGTKFEGLVASLKGPIGIVTSKDPVVAARVAHAFSKETDGKLEIVAGASTDGVMDLAKIKYLATLPSLDGLRGKLVGLLQAPGAQLARVTNAYATKDQA</sequence>
<dbReference type="InterPro" id="IPR047865">
    <property type="entry name" value="Ribosomal_uL10_bac_type"/>
</dbReference>
<dbReference type="HAMAP" id="MF_00362">
    <property type="entry name" value="Ribosomal_uL10"/>
    <property type="match status" value="1"/>
</dbReference>
<evidence type="ECO:0000256" key="1">
    <source>
        <dbReference type="ARBA" id="ARBA00002633"/>
    </source>
</evidence>
<keyword evidence="6" id="KW-0694">RNA-binding</keyword>
<dbReference type="STRING" id="856793.MICA_2147"/>
<dbReference type="GO" id="GO:0005840">
    <property type="term" value="C:ribosome"/>
    <property type="evidence" value="ECO:0007669"/>
    <property type="project" value="UniProtKB-KW"/>
</dbReference>
<dbReference type="GO" id="GO:1990904">
    <property type="term" value="C:ribonucleoprotein complex"/>
    <property type="evidence" value="ECO:0007669"/>
    <property type="project" value="UniProtKB-KW"/>
</dbReference>
<dbReference type="AlphaFoldDB" id="G2KQX6"/>
<keyword evidence="8" id="KW-1185">Reference proteome</keyword>
<keyword evidence="4 6" id="KW-0687">Ribonucleoprotein</keyword>
<dbReference type="GO" id="GO:0006412">
    <property type="term" value="P:translation"/>
    <property type="evidence" value="ECO:0007669"/>
    <property type="project" value="UniProtKB-UniRule"/>
</dbReference>
<accession>G2KQX6</accession>
<dbReference type="KEGG" id="mai:MICA_2147"/>
<protein>
    <recommendedName>
        <fullName evidence="5 6">Large ribosomal subunit protein uL10</fullName>
    </recommendedName>
</protein>
<dbReference type="Gene3D" id="3.30.70.1730">
    <property type="match status" value="1"/>
</dbReference>
<dbReference type="InterPro" id="IPR001790">
    <property type="entry name" value="Ribosomal_uL10"/>
</dbReference>
<comment type="function">
    <text evidence="1 6">Forms part of the ribosomal stalk, playing a central role in the interaction of the ribosome with GTP-bound translation factors.</text>
</comment>
<keyword evidence="6" id="KW-0699">rRNA-binding</keyword>
<evidence type="ECO:0000256" key="2">
    <source>
        <dbReference type="ARBA" id="ARBA00008889"/>
    </source>
</evidence>
<proteinExistence type="inferred from homology"/>
<dbReference type="CDD" id="cd05797">
    <property type="entry name" value="Ribosomal_L10"/>
    <property type="match status" value="1"/>
</dbReference>
<dbReference type="InterPro" id="IPR022973">
    <property type="entry name" value="Ribosomal_uL10_bac"/>
</dbReference>
<dbReference type="SUPFAM" id="SSF160369">
    <property type="entry name" value="Ribosomal protein L10-like"/>
    <property type="match status" value="1"/>
</dbReference>
<dbReference type="OrthoDB" id="9791972at2"/>
<dbReference type="InterPro" id="IPR043141">
    <property type="entry name" value="Ribosomal_uL10-like_sf"/>
</dbReference>
<dbReference type="EMBL" id="CP002382">
    <property type="protein sequence ID" value="AEP10454.1"/>
    <property type="molecule type" value="Genomic_DNA"/>
</dbReference>